<accession>A0A1G7Q6Y7</accession>
<dbReference type="PIRSF" id="PIRSF000538">
    <property type="entry name" value="GlpK"/>
    <property type="match status" value="1"/>
</dbReference>
<dbReference type="SUPFAM" id="SSF53067">
    <property type="entry name" value="Actin-like ATPase domain"/>
    <property type="match status" value="2"/>
</dbReference>
<keyword evidence="2" id="KW-0808">Transferase</keyword>
<evidence type="ECO:0000256" key="3">
    <source>
        <dbReference type="ARBA" id="ARBA00022777"/>
    </source>
</evidence>
<dbReference type="GO" id="GO:0005975">
    <property type="term" value="P:carbohydrate metabolic process"/>
    <property type="evidence" value="ECO:0007669"/>
    <property type="project" value="InterPro"/>
</dbReference>
<name>A0A1G7Q6Y7_9RHOB</name>
<keyword evidence="3 6" id="KW-0418">Kinase</keyword>
<evidence type="ECO:0000256" key="2">
    <source>
        <dbReference type="ARBA" id="ARBA00022679"/>
    </source>
</evidence>
<dbReference type="Pfam" id="PF00370">
    <property type="entry name" value="FGGY_N"/>
    <property type="match status" value="1"/>
</dbReference>
<evidence type="ECO:0000259" key="5">
    <source>
        <dbReference type="Pfam" id="PF02782"/>
    </source>
</evidence>
<gene>
    <name evidence="6" type="ORF">SAMN04488117_10930</name>
</gene>
<dbReference type="InterPro" id="IPR000577">
    <property type="entry name" value="Carb_kinase_FGGY"/>
</dbReference>
<evidence type="ECO:0000256" key="1">
    <source>
        <dbReference type="ARBA" id="ARBA00009156"/>
    </source>
</evidence>
<dbReference type="CDD" id="cd07802">
    <property type="entry name" value="ASKHA_NBD_FGGY_EcLyxK-like"/>
    <property type="match status" value="1"/>
</dbReference>
<protein>
    <submittedName>
        <fullName evidence="6">L-xylulokinase</fullName>
    </submittedName>
</protein>
<proteinExistence type="inferred from homology"/>
<dbReference type="GO" id="GO:0016301">
    <property type="term" value="F:kinase activity"/>
    <property type="evidence" value="ECO:0007669"/>
    <property type="project" value="UniProtKB-KW"/>
</dbReference>
<dbReference type="OrthoDB" id="9805576at2"/>
<dbReference type="RefSeq" id="WP_074646071.1">
    <property type="nucleotide sequence ID" value="NZ_FNBL01000009.1"/>
</dbReference>
<dbReference type="InterPro" id="IPR043129">
    <property type="entry name" value="ATPase_NBD"/>
</dbReference>
<dbReference type="Pfam" id="PF02782">
    <property type="entry name" value="FGGY_C"/>
    <property type="match status" value="1"/>
</dbReference>
<dbReference type="Gene3D" id="3.30.420.40">
    <property type="match status" value="2"/>
</dbReference>
<dbReference type="EMBL" id="FNBL01000009">
    <property type="protein sequence ID" value="SDF94233.1"/>
    <property type="molecule type" value="Genomic_DNA"/>
</dbReference>
<feature type="domain" description="Carbohydrate kinase FGGY C-terminal" evidence="5">
    <location>
        <begin position="260"/>
        <end position="450"/>
    </location>
</feature>
<dbReference type="InterPro" id="IPR050406">
    <property type="entry name" value="FGGY_Carb_Kinase"/>
</dbReference>
<dbReference type="Proteomes" id="UP000182284">
    <property type="component" value="Unassembled WGS sequence"/>
</dbReference>
<sequence length="512" mass="53952">MGQYVIGIDAGGTMTKAALFDMDGVEIACAHSRNVMQAPHPGWTERDPEEMWQAATLAVRQVIECSGVSPSDIEAVSVAGYGGGLYLMDRDGHSVRAGIMSTDARAVDIIAEWQSNGTADQVEALIGQHLWPGQTIVLLTWLVRNEPGVFDRTHSVSFCKDFLRAQLCGDMSTDLTDAGSAGLLDPETDTYCDALFDLLGLAHLRDKLPELGPSDQVVGGVTAKAAALTGLQEGTPVVRGTVDMSAAALASHITEPGQMSVVAGTFSIAATLNRTPRRSYVPMLQFPYPLGGYMAVEGSPTSASNLEWVVKTVLTQGCPLPDEGFSDIYERLNQALARRLGKPGTALFFPFLFGGPNGAPAGLLGMTAQSNFDDMAIAIFEGIVFAHKLDIDKVLSGDDAAPVDLIRLTGGATRSPYWSELFADILGLPIEVPKGSEFGALGVAICAAAAIGAYPSLADAVAGMTGIARRHTCNADRRAAHIAKFPRFVAMTNAMAAIPAAPLVAETEAFHA</sequence>
<comment type="similarity">
    <text evidence="1">Belongs to the FGGY kinase family.</text>
</comment>
<dbReference type="PANTHER" id="PTHR43095">
    <property type="entry name" value="SUGAR KINASE"/>
    <property type="match status" value="1"/>
</dbReference>
<dbReference type="InterPro" id="IPR018484">
    <property type="entry name" value="FGGY_N"/>
</dbReference>
<evidence type="ECO:0000259" key="4">
    <source>
        <dbReference type="Pfam" id="PF00370"/>
    </source>
</evidence>
<dbReference type="AlphaFoldDB" id="A0A1G7Q6Y7"/>
<dbReference type="PANTHER" id="PTHR43095:SF3">
    <property type="entry name" value="L-XYLULOSE_3-KETO-L-GULONATE KINASE"/>
    <property type="match status" value="1"/>
</dbReference>
<reference evidence="6 7" key="1">
    <citation type="submission" date="2016-10" db="EMBL/GenBank/DDBJ databases">
        <authorList>
            <person name="de Groot N.N."/>
        </authorList>
    </citation>
    <scope>NUCLEOTIDE SEQUENCE [LARGE SCALE GENOMIC DNA]</scope>
    <source>
        <strain evidence="6 7">DSM 27375</strain>
    </source>
</reference>
<dbReference type="InterPro" id="IPR018485">
    <property type="entry name" value="FGGY_C"/>
</dbReference>
<evidence type="ECO:0000313" key="6">
    <source>
        <dbReference type="EMBL" id="SDF94233.1"/>
    </source>
</evidence>
<evidence type="ECO:0000313" key="7">
    <source>
        <dbReference type="Proteomes" id="UP000182284"/>
    </source>
</evidence>
<feature type="domain" description="Carbohydrate kinase FGGY N-terminal" evidence="4">
    <location>
        <begin position="4"/>
        <end position="249"/>
    </location>
</feature>
<organism evidence="6 7">
    <name type="scientific">Celeribacter baekdonensis</name>
    <dbReference type="NCBI Taxonomy" id="875171"/>
    <lineage>
        <taxon>Bacteria</taxon>
        <taxon>Pseudomonadati</taxon>
        <taxon>Pseudomonadota</taxon>
        <taxon>Alphaproteobacteria</taxon>
        <taxon>Rhodobacterales</taxon>
        <taxon>Roseobacteraceae</taxon>
        <taxon>Celeribacter</taxon>
    </lineage>
</organism>